<sequence length="329" mass="35177">MGSEARKRSRERLKEQRAKEKRAAQRRKTLLVVGAAAAVVLLIVGVGYAVLTADRRDSGFEGALPPQVLQEDGSVVMAQEGAEAPVVEVYADYQCPACRQFELLNGDTLKQSAAEGEAIVHFRPVSIFAQQPAPISSNSLRGGAAARAAADAGVFVQYNDLLFEHQPAEGEEGFAVADLQEWFREAGGTEEEAEAFDARVEEEAEVVEQFTQDYLPALTESAMAEIGEDTLGTMVLTDLISWGADHGHDPSFLEGTYTGEIIDATGTIYTRYSGDNAFRGTPAVYINGELLSNDTAMTVRGLTQAIAEADAGEVQTEPLDDGGAADPAQ</sequence>
<dbReference type="InterPro" id="IPR036249">
    <property type="entry name" value="Thioredoxin-like_sf"/>
</dbReference>
<dbReference type="AlphaFoldDB" id="A0A7Z0J8L6"/>
<keyword evidence="2" id="KW-0472">Membrane</keyword>
<keyword evidence="5" id="KW-1185">Reference proteome</keyword>
<dbReference type="GO" id="GO:0016853">
    <property type="term" value="F:isomerase activity"/>
    <property type="evidence" value="ECO:0007669"/>
    <property type="project" value="UniProtKB-KW"/>
</dbReference>
<feature type="region of interest" description="Disordered" evidence="1">
    <location>
        <begin position="1"/>
        <end position="21"/>
    </location>
</feature>
<organism evidence="4 5">
    <name type="scientific">Nocardiopsis aegyptia</name>
    <dbReference type="NCBI Taxonomy" id="220378"/>
    <lineage>
        <taxon>Bacteria</taxon>
        <taxon>Bacillati</taxon>
        <taxon>Actinomycetota</taxon>
        <taxon>Actinomycetes</taxon>
        <taxon>Streptosporangiales</taxon>
        <taxon>Nocardiopsidaceae</taxon>
        <taxon>Nocardiopsis</taxon>
    </lineage>
</organism>
<dbReference type="CDD" id="cd02972">
    <property type="entry name" value="DsbA_family"/>
    <property type="match status" value="1"/>
</dbReference>
<reference evidence="4 5" key="1">
    <citation type="submission" date="2020-07" db="EMBL/GenBank/DDBJ databases">
        <title>Sequencing the genomes of 1000 actinobacteria strains.</title>
        <authorList>
            <person name="Klenk H.-P."/>
        </authorList>
    </citation>
    <scope>NUCLEOTIDE SEQUENCE [LARGE SCALE GENOMIC DNA]</scope>
    <source>
        <strain evidence="4 5">DSM 44442</strain>
    </source>
</reference>
<dbReference type="RefSeq" id="WP_179821360.1">
    <property type="nucleotide sequence ID" value="NZ_JACCFS010000001.1"/>
</dbReference>
<evidence type="ECO:0000259" key="3">
    <source>
        <dbReference type="Pfam" id="PF13462"/>
    </source>
</evidence>
<evidence type="ECO:0000256" key="2">
    <source>
        <dbReference type="SAM" id="Phobius"/>
    </source>
</evidence>
<gene>
    <name evidence="4" type="ORF">HNR10_001124</name>
</gene>
<feature type="transmembrane region" description="Helical" evidence="2">
    <location>
        <begin position="29"/>
        <end position="51"/>
    </location>
</feature>
<keyword evidence="2" id="KW-0812">Transmembrane</keyword>
<dbReference type="SUPFAM" id="SSF52833">
    <property type="entry name" value="Thioredoxin-like"/>
    <property type="match status" value="1"/>
</dbReference>
<dbReference type="InterPro" id="IPR012336">
    <property type="entry name" value="Thioredoxin-like_fold"/>
</dbReference>
<feature type="region of interest" description="Disordered" evidence="1">
    <location>
        <begin position="309"/>
        <end position="329"/>
    </location>
</feature>
<proteinExistence type="predicted"/>
<evidence type="ECO:0000313" key="4">
    <source>
        <dbReference type="EMBL" id="NYJ33243.1"/>
    </source>
</evidence>
<keyword evidence="4" id="KW-0413">Isomerase</keyword>
<feature type="domain" description="Thioredoxin-like fold" evidence="3">
    <location>
        <begin position="83"/>
        <end position="199"/>
    </location>
</feature>
<dbReference type="Gene3D" id="3.40.30.10">
    <property type="entry name" value="Glutaredoxin"/>
    <property type="match status" value="1"/>
</dbReference>
<keyword evidence="2" id="KW-1133">Transmembrane helix</keyword>
<dbReference type="EMBL" id="JACCFS010000001">
    <property type="protein sequence ID" value="NYJ33243.1"/>
    <property type="molecule type" value="Genomic_DNA"/>
</dbReference>
<evidence type="ECO:0000313" key="5">
    <source>
        <dbReference type="Proteomes" id="UP000572051"/>
    </source>
</evidence>
<dbReference type="Pfam" id="PF13462">
    <property type="entry name" value="Thioredoxin_4"/>
    <property type="match status" value="1"/>
</dbReference>
<comment type="caution">
    <text evidence="4">The sequence shown here is derived from an EMBL/GenBank/DDBJ whole genome shotgun (WGS) entry which is preliminary data.</text>
</comment>
<protein>
    <submittedName>
        <fullName evidence="4">Protein-disulfide isomerase</fullName>
    </submittedName>
</protein>
<dbReference type="Proteomes" id="UP000572051">
    <property type="component" value="Unassembled WGS sequence"/>
</dbReference>
<name>A0A7Z0J8L6_9ACTN</name>
<evidence type="ECO:0000256" key="1">
    <source>
        <dbReference type="SAM" id="MobiDB-lite"/>
    </source>
</evidence>
<accession>A0A7Z0J8L6</accession>